<reference evidence="2" key="1">
    <citation type="submission" date="2022-03" db="EMBL/GenBank/DDBJ databases">
        <title>A functionally conserved STORR gene fusion in Papaver species that diverged 16.8 million years ago.</title>
        <authorList>
            <person name="Catania T."/>
        </authorList>
    </citation>
    <scope>NUCLEOTIDE SEQUENCE</scope>
    <source>
        <strain evidence="2">S-191538</strain>
    </source>
</reference>
<dbReference type="SUPFAM" id="SSF52799">
    <property type="entry name" value="(Phosphotyrosine protein) phosphatases II"/>
    <property type="match status" value="1"/>
</dbReference>
<proteinExistence type="predicted"/>
<feature type="transmembrane region" description="Helical" evidence="1">
    <location>
        <begin position="61"/>
        <end position="80"/>
    </location>
</feature>
<dbReference type="AlphaFoldDB" id="A0AA42AUP4"/>
<evidence type="ECO:0000313" key="3">
    <source>
        <dbReference type="Proteomes" id="UP001177140"/>
    </source>
</evidence>
<feature type="transmembrane region" description="Helical" evidence="1">
    <location>
        <begin position="21"/>
        <end position="41"/>
    </location>
</feature>
<dbReference type="PANTHER" id="PTHR47216">
    <property type="match status" value="1"/>
</dbReference>
<keyword evidence="1" id="KW-1133">Transmembrane helix</keyword>
<dbReference type="CDD" id="cd14527">
    <property type="entry name" value="DSP_bac"/>
    <property type="match status" value="1"/>
</dbReference>
<accession>A0AA42AUP4</accession>
<dbReference type="Proteomes" id="UP001177140">
    <property type="component" value="Unassembled WGS sequence"/>
</dbReference>
<sequence>MGISKLIALQATLSVFAYLKHLGLSLISIVYASLMSFLVAIASHSGIDLPSLLGKKSDGSLPLLSIIIFGPFLYFVRLFVLTRRLVSNEPPYNEVCEGVYVGGWPYSSKTLPPGEPAIIDCTAELPRALVASHCSYFCIPTWDTRAPKPSDIESAVKWALRKRALNKPVFVHCAFVALGVAQDWKNAENIIRERRPCISMNSLQRKSLEEWSMHHQMSSRAKNE</sequence>
<name>A0AA42AUP4_PAPNU</name>
<organism evidence="2 3">
    <name type="scientific">Papaver nudicaule</name>
    <name type="common">Iceland poppy</name>
    <dbReference type="NCBI Taxonomy" id="74823"/>
    <lineage>
        <taxon>Eukaryota</taxon>
        <taxon>Viridiplantae</taxon>
        <taxon>Streptophyta</taxon>
        <taxon>Embryophyta</taxon>
        <taxon>Tracheophyta</taxon>
        <taxon>Spermatophyta</taxon>
        <taxon>Magnoliopsida</taxon>
        <taxon>Ranunculales</taxon>
        <taxon>Papaveraceae</taxon>
        <taxon>Papaveroideae</taxon>
        <taxon>Papaver</taxon>
    </lineage>
</organism>
<keyword evidence="3" id="KW-1185">Reference proteome</keyword>
<gene>
    <name evidence="2" type="ORF">MKW94_027744</name>
</gene>
<dbReference type="Gene3D" id="3.90.190.10">
    <property type="entry name" value="Protein tyrosine phosphatase superfamily"/>
    <property type="match status" value="1"/>
</dbReference>
<dbReference type="EMBL" id="JAJJMA010228487">
    <property type="protein sequence ID" value="MCL7041862.1"/>
    <property type="molecule type" value="Genomic_DNA"/>
</dbReference>
<keyword evidence="1" id="KW-0812">Transmembrane</keyword>
<protein>
    <submittedName>
        <fullName evidence="2">Uncharacterized protein</fullName>
    </submittedName>
</protein>
<dbReference type="InterPro" id="IPR029021">
    <property type="entry name" value="Prot-tyrosine_phosphatase-like"/>
</dbReference>
<keyword evidence="1" id="KW-0472">Membrane</keyword>
<comment type="caution">
    <text evidence="2">The sequence shown here is derived from an EMBL/GenBank/DDBJ whole genome shotgun (WGS) entry which is preliminary data.</text>
</comment>
<evidence type="ECO:0000256" key="1">
    <source>
        <dbReference type="SAM" id="Phobius"/>
    </source>
</evidence>
<dbReference type="PANTHER" id="PTHR47216:SF4">
    <property type="entry name" value="OS01G0859400 PROTEIN"/>
    <property type="match status" value="1"/>
</dbReference>
<evidence type="ECO:0000313" key="2">
    <source>
        <dbReference type="EMBL" id="MCL7041862.1"/>
    </source>
</evidence>